<reference evidence="4" key="1">
    <citation type="submission" date="2021-03" db="EMBL/GenBank/DDBJ databases">
        <authorList>
            <person name="Lu T."/>
            <person name="Wang Q."/>
            <person name="Han X."/>
        </authorList>
    </citation>
    <scope>NUCLEOTIDE SEQUENCE</scope>
    <source>
        <strain evidence="4">WQ 2009</strain>
    </source>
</reference>
<dbReference type="GO" id="GO:0003677">
    <property type="term" value="F:DNA binding"/>
    <property type="evidence" value="ECO:0007669"/>
    <property type="project" value="UniProtKB-UniRule"/>
</dbReference>
<dbReference type="InterPro" id="IPR050624">
    <property type="entry name" value="HTH-type_Tx_Regulator"/>
</dbReference>
<dbReference type="InterPro" id="IPR054422">
    <property type="entry name" value="TetR-like_HI_0893_C"/>
</dbReference>
<dbReference type="AlphaFoldDB" id="A0A8T4HFB2"/>
<evidence type="ECO:0000313" key="4">
    <source>
        <dbReference type="EMBL" id="MBP3944017.1"/>
    </source>
</evidence>
<protein>
    <submittedName>
        <fullName evidence="4">TetR/AcrR family transcriptional regulator</fullName>
    </submittedName>
</protein>
<dbReference type="PANTHER" id="PTHR43479">
    <property type="entry name" value="ACREF/ENVCD OPERON REPRESSOR-RELATED"/>
    <property type="match status" value="1"/>
</dbReference>
<dbReference type="InterPro" id="IPR009057">
    <property type="entry name" value="Homeodomain-like_sf"/>
</dbReference>
<name>A0A8T4HFB2_9SPHI</name>
<keyword evidence="1 2" id="KW-0238">DNA-binding</keyword>
<dbReference type="Pfam" id="PF00440">
    <property type="entry name" value="TetR_N"/>
    <property type="match status" value="1"/>
</dbReference>
<evidence type="ECO:0000256" key="1">
    <source>
        <dbReference type="ARBA" id="ARBA00023125"/>
    </source>
</evidence>
<evidence type="ECO:0000313" key="5">
    <source>
        <dbReference type="Proteomes" id="UP000679691"/>
    </source>
</evidence>
<dbReference type="PANTHER" id="PTHR43479:SF11">
    <property type="entry name" value="ACREF_ENVCD OPERON REPRESSOR-RELATED"/>
    <property type="match status" value="1"/>
</dbReference>
<organism evidence="4 5">
    <name type="scientific">Rhinopithecimicrobium faecis</name>
    <dbReference type="NCBI Taxonomy" id="2820698"/>
    <lineage>
        <taxon>Bacteria</taxon>
        <taxon>Pseudomonadati</taxon>
        <taxon>Bacteroidota</taxon>
        <taxon>Sphingobacteriia</taxon>
        <taxon>Sphingobacteriales</taxon>
        <taxon>Sphingobacteriaceae</taxon>
        <taxon>Rhinopithecimicrobium</taxon>
    </lineage>
</organism>
<dbReference type="RefSeq" id="WP_353547524.1">
    <property type="nucleotide sequence ID" value="NZ_JAGKSB010000012.1"/>
</dbReference>
<keyword evidence="5" id="KW-1185">Reference proteome</keyword>
<comment type="caution">
    <text evidence="4">The sequence shown here is derived from an EMBL/GenBank/DDBJ whole genome shotgun (WGS) entry which is preliminary data.</text>
</comment>
<evidence type="ECO:0000259" key="3">
    <source>
        <dbReference type="PROSITE" id="PS50977"/>
    </source>
</evidence>
<dbReference type="SUPFAM" id="SSF48498">
    <property type="entry name" value="Tetracyclin repressor-like, C-terminal domain"/>
    <property type="match status" value="1"/>
</dbReference>
<dbReference type="EMBL" id="JAGKSB010000012">
    <property type="protein sequence ID" value="MBP3944017.1"/>
    <property type="molecule type" value="Genomic_DNA"/>
</dbReference>
<dbReference type="PROSITE" id="PS50977">
    <property type="entry name" value="HTH_TETR_2"/>
    <property type="match status" value="1"/>
</dbReference>
<dbReference type="Gene3D" id="1.10.357.10">
    <property type="entry name" value="Tetracycline Repressor, domain 2"/>
    <property type="match status" value="1"/>
</dbReference>
<evidence type="ECO:0000256" key="2">
    <source>
        <dbReference type="PROSITE-ProRule" id="PRU00335"/>
    </source>
</evidence>
<dbReference type="SUPFAM" id="SSF46689">
    <property type="entry name" value="Homeodomain-like"/>
    <property type="match status" value="1"/>
</dbReference>
<sequence>MNVQLTQTENKKLAIFDHTIQLIHIRGFHGTPMSLIAQHAGVAIGTIYHYFPSKTDLILSLFKHTKLKLRNYLFEKDNTDQCFEARFKDTLSRFILFYWKYPEILNFFDQFYSSPYYQMVKDKKHEETMCGENVILNFIKEGVAKGELKDIDPTITSTIFLSTAIGIVKKSIIENQEISPQHMDVFVDILWDGVKQST</sequence>
<dbReference type="InterPro" id="IPR001647">
    <property type="entry name" value="HTH_TetR"/>
</dbReference>
<feature type="domain" description="HTH tetR-type" evidence="3">
    <location>
        <begin position="9"/>
        <end position="69"/>
    </location>
</feature>
<gene>
    <name evidence="4" type="ORF">J5U18_10670</name>
</gene>
<dbReference type="InterPro" id="IPR036271">
    <property type="entry name" value="Tet_transcr_reg_TetR-rel_C_sf"/>
</dbReference>
<proteinExistence type="predicted"/>
<dbReference type="PRINTS" id="PR00455">
    <property type="entry name" value="HTHTETR"/>
</dbReference>
<dbReference type="Proteomes" id="UP000679691">
    <property type="component" value="Unassembled WGS sequence"/>
</dbReference>
<accession>A0A8T4HFB2</accession>
<feature type="DNA-binding region" description="H-T-H motif" evidence="2">
    <location>
        <begin position="32"/>
        <end position="51"/>
    </location>
</feature>
<dbReference type="Pfam" id="PF22604">
    <property type="entry name" value="TetR_HI_0893_C"/>
    <property type="match status" value="1"/>
</dbReference>